<dbReference type="OrthoDB" id="9813903at2"/>
<protein>
    <submittedName>
        <fullName evidence="6">Hemerythrin metal-binding domain protein</fullName>
    </submittedName>
</protein>
<dbReference type="STRING" id="377629.TERTU_0968"/>
<evidence type="ECO:0000256" key="4">
    <source>
        <dbReference type="ARBA" id="ARBA00023004"/>
    </source>
</evidence>
<evidence type="ECO:0000313" key="7">
    <source>
        <dbReference type="Proteomes" id="UP000009080"/>
    </source>
</evidence>
<organism evidence="6 7">
    <name type="scientific">Teredinibacter turnerae (strain ATCC 39867 / T7901)</name>
    <dbReference type="NCBI Taxonomy" id="377629"/>
    <lineage>
        <taxon>Bacteria</taxon>
        <taxon>Pseudomonadati</taxon>
        <taxon>Pseudomonadota</taxon>
        <taxon>Gammaproteobacteria</taxon>
        <taxon>Cellvibrionales</taxon>
        <taxon>Cellvibrionaceae</taxon>
        <taxon>Teredinibacter</taxon>
    </lineage>
</organism>
<proteinExistence type="inferred from homology"/>
<evidence type="ECO:0000256" key="1">
    <source>
        <dbReference type="ARBA" id="ARBA00010587"/>
    </source>
</evidence>
<dbReference type="EMBL" id="CP001614">
    <property type="protein sequence ID" value="ACR14108.1"/>
    <property type="molecule type" value="Genomic_DNA"/>
</dbReference>
<keyword evidence="2" id="KW-0561">Oxygen transport</keyword>
<dbReference type="InterPro" id="IPR035938">
    <property type="entry name" value="Hemerythrin-like_sf"/>
</dbReference>
<accession>C5BQC0</accession>
<dbReference type="Gene3D" id="1.20.120.50">
    <property type="entry name" value="Hemerythrin-like"/>
    <property type="match status" value="1"/>
</dbReference>
<sequence>MIAWSSAFEIGIPVIDKQHQRIIEYINRVEQLKCESSNREQTSEILAMLVDYTLSHFEFEEALMEEAGYRELEEHQLTHRAFVQQLESLHARFKSGEPIASKLAQMLMHWLLEHIKEDDSSYAPIVKENILGQEPDYHLNWVQQMSQRIFRH</sequence>
<dbReference type="AlphaFoldDB" id="C5BQC0"/>
<dbReference type="PANTHER" id="PTHR37164:SF1">
    <property type="entry name" value="BACTERIOHEMERYTHRIN"/>
    <property type="match status" value="1"/>
</dbReference>
<comment type="similarity">
    <text evidence="1">Belongs to the hemerythrin family.</text>
</comment>
<dbReference type="Pfam" id="PF01814">
    <property type="entry name" value="Hemerythrin"/>
    <property type="match status" value="1"/>
</dbReference>
<gene>
    <name evidence="6" type="ordered locus">TERTU_0968</name>
</gene>
<dbReference type="PROSITE" id="PS00550">
    <property type="entry name" value="HEMERYTHRINS"/>
    <property type="match status" value="1"/>
</dbReference>
<dbReference type="SUPFAM" id="SSF47188">
    <property type="entry name" value="Hemerythrin-like"/>
    <property type="match status" value="1"/>
</dbReference>
<keyword evidence="3" id="KW-0479">Metal-binding</keyword>
<keyword evidence="4" id="KW-0408">Iron</keyword>
<feature type="domain" description="Hemerythrin-like" evidence="5">
    <location>
        <begin position="12"/>
        <end position="125"/>
    </location>
</feature>
<dbReference type="InterPro" id="IPR012827">
    <property type="entry name" value="Hemerythrin_metal-bd"/>
</dbReference>
<dbReference type="CDD" id="cd12107">
    <property type="entry name" value="Hemerythrin"/>
    <property type="match status" value="1"/>
</dbReference>
<dbReference type="InterPro" id="IPR016131">
    <property type="entry name" value="Haemerythrin_Fe_BS"/>
</dbReference>
<dbReference type="HOGENOM" id="CLU_086902_2_1_6"/>
<dbReference type="Proteomes" id="UP000009080">
    <property type="component" value="Chromosome"/>
</dbReference>
<evidence type="ECO:0000313" key="6">
    <source>
        <dbReference type="EMBL" id="ACR14108.1"/>
    </source>
</evidence>
<dbReference type="NCBIfam" id="NF033749">
    <property type="entry name" value="bact_hemeryth"/>
    <property type="match status" value="1"/>
</dbReference>
<evidence type="ECO:0000256" key="2">
    <source>
        <dbReference type="ARBA" id="ARBA00022621"/>
    </source>
</evidence>
<dbReference type="InterPro" id="IPR012312">
    <property type="entry name" value="Hemerythrin-like"/>
</dbReference>
<dbReference type="eggNOG" id="COG2703">
    <property type="taxonomic scope" value="Bacteria"/>
</dbReference>
<dbReference type="InterPro" id="IPR050669">
    <property type="entry name" value="Hemerythrin"/>
</dbReference>
<dbReference type="GO" id="GO:0046872">
    <property type="term" value="F:metal ion binding"/>
    <property type="evidence" value="ECO:0007669"/>
    <property type="project" value="UniProtKB-KW"/>
</dbReference>
<keyword evidence="2" id="KW-0813">Transport</keyword>
<name>C5BQC0_TERTT</name>
<dbReference type="RefSeq" id="WP_015820224.1">
    <property type="nucleotide sequence ID" value="NC_012997.1"/>
</dbReference>
<reference evidence="6 7" key="1">
    <citation type="journal article" date="2009" name="PLoS ONE">
        <title>The complete genome of Teredinibacter turnerae T7901: an intracellular endosymbiont of marine wood-boring bivalves (shipworms).</title>
        <authorList>
            <person name="Yang J.C."/>
            <person name="Madupu R."/>
            <person name="Durkin A.S."/>
            <person name="Ekborg N.A."/>
            <person name="Pedamallu C.S."/>
            <person name="Hostetler J.B."/>
            <person name="Radune D."/>
            <person name="Toms B.S."/>
            <person name="Henrissat B."/>
            <person name="Coutinho P.M."/>
            <person name="Schwarz S."/>
            <person name="Field L."/>
            <person name="Trindade-Silva A.E."/>
            <person name="Soares C.A.G."/>
            <person name="Elshahawi S."/>
            <person name="Hanora A."/>
            <person name="Schmidt E.W."/>
            <person name="Haygood M.G."/>
            <person name="Posfai J."/>
            <person name="Benner J."/>
            <person name="Madinger C."/>
            <person name="Nove J."/>
            <person name="Anton B."/>
            <person name="Chaudhary K."/>
            <person name="Foster J."/>
            <person name="Holman A."/>
            <person name="Kumar S."/>
            <person name="Lessard P.A."/>
            <person name="Luyten Y.A."/>
            <person name="Slatko B."/>
            <person name="Wood N."/>
            <person name="Wu B."/>
            <person name="Teplitski M."/>
            <person name="Mougous J.D."/>
            <person name="Ward N."/>
            <person name="Eisen J.A."/>
            <person name="Badger J.H."/>
            <person name="Distel D.L."/>
        </authorList>
    </citation>
    <scope>NUCLEOTIDE SEQUENCE [LARGE SCALE GENOMIC DNA]</scope>
    <source>
        <strain evidence="7">ATCC 39867 / T7901</strain>
    </source>
</reference>
<dbReference type="NCBIfam" id="TIGR02481">
    <property type="entry name" value="hemeryth_dom"/>
    <property type="match status" value="1"/>
</dbReference>
<evidence type="ECO:0000259" key="5">
    <source>
        <dbReference type="Pfam" id="PF01814"/>
    </source>
</evidence>
<dbReference type="KEGG" id="ttu:TERTU_0968"/>
<evidence type="ECO:0000256" key="3">
    <source>
        <dbReference type="ARBA" id="ARBA00022723"/>
    </source>
</evidence>
<dbReference type="NCBIfam" id="NF002007">
    <property type="entry name" value="PRK00808.1"/>
    <property type="match status" value="1"/>
</dbReference>
<keyword evidence="7" id="KW-1185">Reference proteome</keyword>
<dbReference type="GO" id="GO:0005344">
    <property type="term" value="F:oxygen carrier activity"/>
    <property type="evidence" value="ECO:0007669"/>
    <property type="project" value="UniProtKB-KW"/>
</dbReference>
<dbReference type="PANTHER" id="PTHR37164">
    <property type="entry name" value="BACTERIOHEMERYTHRIN"/>
    <property type="match status" value="1"/>
</dbReference>